<reference evidence="2 3" key="1">
    <citation type="submission" date="2020-08" db="EMBL/GenBank/DDBJ databases">
        <title>The Agave Microbiome: Exploring the role of microbial communities in plant adaptations to desert environments.</title>
        <authorList>
            <person name="Partida-Martinez L.P."/>
        </authorList>
    </citation>
    <scope>NUCLEOTIDE SEQUENCE [LARGE SCALE GENOMIC DNA]</scope>
    <source>
        <strain evidence="2 3">AS3.13</strain>
    </source>
</reference>
<accession>A0A7X0J928</accession>
<proteinExistence type="predicted"/>
<dbReference type="Proteomes" id="UP000522313">
    <property type="component" value="Unassembled WGS sequence"/>
</dbReference>
<keyword evidence="1" id="KW-1133">Transmembrane helix</keyword>
<sequence length="179" mass="19758">MSEESESRKDKHTFSDAVEVISVSAVPAAAVLAFVTQPLLHLANPQFLFYSGIWLAGSIAMLATARLMPPDRPRRWIFWVYMLIPLGALVFLSAGALEKAAWNDARCSYIQRAMLHPEPSTRDNLPEVFQALGCQPQGRAPVYVREGTAAWNAALAAEIILVDPKTKTAEINSQPRRDP</sequence>
<reference evidence="2 3" key="2">
    <citation type="submission" date="2020-08" db="EMBL/GenBank/DDBJ databases">
        <authorList>
            <person name="Partida-Martinez L."/>
            <person name="Huntemann M."/>
            <person name="Clum A."/>
            <person name="Wang J."/>
            <person name="Palaniappan K."/>
            <person name="Ritter S."/>
            <person name="Chen I.-M."/>
            <person name="Stamatis D."/>
            <person name="Reddy T."/>
            <person name="O'Malley R."/>
            <person name="Daum C."/>
            <person name="Shapiro N."/>
            <person name="Ivanova N."/>
            <person name="Kyrpides N."/>
            <person name="Woyke T."/>
        </authorList>
    </citation>
    <scope>NUCLEOTIDE SEQUENCE [LARGE SCALE GENOMIC DNA]</scope>
    <source>
        <strain evidence="2 3">AS3.13</strain>
    </source>
</reference>
<evidence type="ECO:0000313" key="3">
    <source>
        <dbReference type="Proteomes" id="UP000522313"/>
    </source>
</evidence>
<keyword evidence="1" id="KW-0812">Transmembrane</keyword>
<protein>
    <submittedName>
        <fullName evidence="2">Uncharacterized protein</fullName>
    </submittedName>
</protein>
<dbReference type="EMBL" id="JACHBT010000001">
    <property type="protein sequence ID" value="MBB6503243.1"/>
    <property type="molecule type" value="Genomic_DNA"/>
</dbReference>
<evidence type="ECO:0000256" key="1">
    <source>
        <dbReference type="SAM" id="Phobius"/>
    </source>
</evidence>
<dbReference type="RefSeq" id="WP_184503782.1">
    <property type="nucleotide sequence ID" value="NZ_JACHBT010000001.1"/>
</dbReference>
<feature type="transmembrane region" description="Helical" evidence="1">
    <location>
        <begin position="76"/>
        <end position="97"/>
    </location>
</feature>
<feature type="transmembrane region" description="Helical" evidence="1">
    <location>
        <begin position="17"/>
        <end position="35"/>
    </location>
</feature>
<evidence type="ECO:0000313" key="2">
    <source>
        <dbReference type="EMBL" id="MBB6503243.1"/>
    </source>
</evidence>
<feature type="transmembrane region" description="Helical" evidence="1">
    <location>
        <begin position="47"/>
        <end position="64"/>
    </location>
</feature>
<keyword evidence="1" id="KW-0472">Membrane</keyword>
<gene>
    <name evidence="2" type="ORF">F4693_000192</name>
</gene>
<comment type="caution">
    <text evidence="2">The sequence shown here is derived from an EMBL/GenBank/DDBJ whole genome shotgun (WGS) entry which is preliminary data.</text>
</comment>
<dbReference type="AlphaFoldDB" id="A0A7X0J928"/>
<name>A0A7X0J928_9SPHN</name>
<organism evidence="2 3">
    <name type="scientific">Sphingomonas endophytica</name>
    <dbReference type="NCBI Taxonomy" id="869719"/>
    <lineage>
        <taxon>Bacteria</taxon>
        <taxon>Pseudomonadati</taxon>
        <taxon>Pseudomonadota</taxon>
        <taxon>Alphaproteobacteria</taxon>
        <taxon>Sphingomonadales</taxon>
        <taxon>Sphingomonadaceae</taxon>
        <taxon>Sphingomonas</taxon>
    </lineage>
</organism>